<dbReference type="Gene3D" id="3.30.457.10">
    <property type="entry name" value="Copper amine oxidase-like, N-terminal domain"/>
    <property type="match status" value="1"/>
</dbReference>
<comment type="caution">
    <text evidence="3">The sequence shown here is derived from an EMBL/GenBank/DDBJ whole genome shotgun (WGS) entry which is preliminary data.</text>
</comment>
<dbReference type="RefSeq" id="WP_136778227.1">
    <property type="nucleotide sequence ID" value="NZ_SUPK01000006.1"/>
</dbReference>
<keyword evidence="4" id="KW-1185">Reference proteome</keyword>
<sequence>MQKKWVPLIVSVVAASAIVIASTSFASSPIKLVVNGKTIATDVPPQIIKNRTMVPIRSAGEALGAKVGWNQETRTVTIDRPNSGSDQRQIELLNQWVAAKSPEGAVQTWAEAIKNRNGAVQFAMLAPDLQKKTRKQFESLNWVTGVSSPWVDSFTVSNDGKTGQDQLSYSVLFKLATSTGSAGEGTLKATVRKSDDTWSLIGIQPGKGGESLGITVLP</sequence>
<dbReference type="OrthoDB" id="1803673at2"/>
<dbReference type="AlphaFoldDB" id="A0A4U0F9W5"/>
<evidence type="ECO:0000313" key="4">
    <source>
        <dbReference type="Proteomes" id="UP000309673"/>
    </source>
</evidence>
<proteinExistence type="predicted"/>
<gene>
    <name evidence="3" type="ORF">E5161_12830</name>
</gene>
<accession>A0A4U0F9W5</accession>
<reference evidence="3 4" key="1">
    <citation type="submission" date="2019-04" db="EMBL/GenBank/DDBJ databases">
        <title>Cohnella sp. nov., isolated from soil.</title>
        <authorList>
            <person name="Kim W."/>
        </authorList>
    </citation>
    <scope>NUCLEOTIDE SEQUENCE [LARGE SCALE GENOMIC DNA]</scope>
    <source>
        <strain evidence="3 4">CAU 1483</strain>
    </source>
</reference>
<dbReference type="InterPro" id="IPR036582">
    <property type="entry name" value="Mao_N_sf"/>
</dbReference>
<evidence type="ECO:0000313" key="3">
    <source>
        <dbReference type="EMBL" id="TJY41308.1"/>
    </source>
</evidence>
<keyword evidence="1" id="KW-0732">Signal</keyword>
<feature type="domain" description="Copper amine oxidase-like N-terminal" evidence="2">
    <location>
        <begin position="33"/>
        <end position="81"/>
    </location>
</feature>
<feature type="chain" id="PRO_5020756760" evidence="1">
    <location>
        <begin position="27"/>
        <end position="218"/>
    </location>
</feature>
<dbReference type="SUPFAM" id="SSF55383">
    <property type="entry name" value="Copper amine oxidase, domain N"/>
    <property type="match status" value="1"/>
</dbReference>
<evidence type="ECO:0000259" key="2">
    <source>
        <dbReference type="Pfam" id="PF07833"/>
    </source>
</evidence>
<dbReference type="InterPro" id="IPR012854">
    <property type="entry name" value="Cu_amine_oxidase-like_N"/>
</dbReference>
<dbReference type="Pfam" id="PF07833">
    <property type="entry name" value="Cu_amine_oxidN1"/>
    <property type="match status" value="1"/>
</dbReference>
<name>A0A4U0F9W5_9BACL</name>
<dbReference type="EMBL" id="SUPK01000006">
    <property type="protein sequence ID" value="TJY41308.1"/>
    <property type="molecule type" value="Genomic_DNA"/>
</dbReference>
<protein>
    <submittedName>
        <fullName evidence="3">Copper amine oxidase N-terminal domain-containing protein</fullName>
    </submittedName>
</protein>
<feature type="signal peptide" evidence="1">
    <location>
        <begin position="1"/>
        <end position="26"/>
    </location>
</feature>
<organism evidence="3 4">
    <name type="scientific">Cohnella pontilimi</name>
    <dbReference type="NCBI Taxonomy" id="2564100"/>
    <lineage>
        <taxon>Bacteria</taxon>
        <taxon>Bacillati</taxon>
        <taxon>Bacillota</taxon>
        <taxon>Bacilli</taxon>
        <taxon>Bacillales</taxon>
        <taxon>Paenibacillaceae</taxon>
        <taxon>Cohnella</taxon>
    </lineage>
</organism>
<dbReference type="Proteomes" id="UP000309673">
    <property type="component" value="Unassembled WGS sequence"/>
</dbReference>
<evidence type="ECO:0000256" key="1">
    <source>
        <dbReference type="SAM" id="SignalP"/>
    </source>
</evidence>